<keyword evidence="2" id="KW-0479">Metal-binding</keyword>
<dbReference type="PANTHER" id="PTHR46481">
    <property type="entry name" value="ZINC FINGER BED DOMAIN-CONTAINING PROTEIN 4"/>
    <property type="match status" value="1"/>
</dbReference>
<accession>A0A8D9LSU9</accession>
<evidence type="ECO:0008006" key="9">
    <source>
        <dbReference type="Google" id="ProtNLM"/>
    </source>
</evidence>
<proteinExistence type="predicted"/>
<dbReference type="GO" id="GO:0008270">
    <property type="term" value="F:zinc ion binding"/>
    <property type="evidence" value="ECO:0007669"/>
    <property type="project" value="UniProtKB-KW"/>
</dbReference>
<dbReference type="Proteomes" id="UP000694005">
    <property type="component" value="Chromosome A03"/>
</dbReference>
<keyword evidence="4" id="KW-0862">Zinc</keyword>
<dbReference type="AlphaFoldDB" id="A0A8D9LSU9"/>
<keyword evidence="5" id="KW-0539">Nucleus</keyword>
<evidence type="ECO:0000313" key="7">
    <source>
        <dbReference type="EMBL" id="CAG7885506.1"/>
    </source>
</evidence>
<keyword evidence="3" id="KW-0863">Zinc-finger</keyword>
<dbReference type="EMBL" id="LS974619">
    <property type="protein sequence ID" value="CAG7885506.1"/>
    <property type="molecule type" value="Genomic_DNA"/>
</dbReference>
<evidence type="ECO:0000313" key="8">
    <source>
        <dbReference type="Proteomes" id="UP000694005"/>
    </source>
</evidence>
<evidence type="ECO:0000256" key="2">
    <source>
        <dbReference type="ARBA" id="ARBA00022723"/>
    </source>
</evidence>
<dbReference type="InterPro" id="IPR052035">
    <property type="entry name" value="ZnF_BED_domain_contain"/>
</dbReference>
<feature type="compositionally biased region" description="Basic and acidic residues" evidence="6">
    <location>
        <begin position="1"/>
        <end position="15"/>
    </location>
</feature>
<feature type="compositionally biased region" description="Low complexity" evidence="6">
    <location>
        <begin position="18"/>
        <end position="31"/>
    </location>
</feature>
<feature type="non-terminal residue" evidence="7">
    <location>
        <position position="317"/>
    </location>
</feature>
<feature type="region of interest" description="Disordered" evidence="6">
    <location>
        <begin position="1"/>
        <end position="33"/>
    </location>
</feature>
<name>A0A8D9LSU9_BRACM</name>
<reference evidence="7 8" key="1">
    <citation type="submission" date="2021-07" db="EMBL/GenBank/DDBJ databases">
        <authorList>
            <consortium name="Genoscope - CEA"/>
            <person name="William W."/>
        </authorList>
    </citation>
    <scope>NUCLEOTIDE SEQUENCE [LARGE SCALE GENOMIC DNA]</scope>
</reference>
<dbReference type="InterPro" id="IPR012337">
    <property type="entry name" value="RNaseH-like_sf"/>
</dbReference>
<dbReference type="GO" id="GO:0005634">
    <property type="term" value="C:nucleus"/>
    <property type="evidence" value="ECO:0007669"/>
    <property type="project" value="UniProtKB-SubCell"/>
</dbReference>
<comment type="subcellular location">
    <subcellularLocation>
        <location evidence="1">Nucleus</location>
    </subcellularLocation>
</comment>
<organism evidence="7 8">
    <name type="scientific">Brassica campestris</name>
    <name type="common">Field mustard</name>
    <dbReference type="NCBI Taxonomy" id="3711"/>
    <lineage>
        <taxon>Eukaryota</taxon>
        <taxon>Viridiplantae</taxon>
        <taxon>Streptophyta</taxon>
        <taxon>Embryophyta</taxon>
        <taxon>Tracheophyta</taxon>
        <taxon>Spermatophyta</taxon>
        <taxon>Magnoliopsida</taxon>
        <taxon>eudicotyledons</taxon>
        <taxon>Gunneridae</taxon>
        <taxon>Pentapetalae</taxon>
        <taxon>rosids</taxon>
        <taxon>malvids</taxon>
        <taxon>Brassicales</taxon>
        <taxon>Brassicaceae</taxon>
        <taxon>Brassiceae</taxon>
        <taxon>Brassica</taxon>
    </lineage>
</organism>
<protein>
    <recommendedName>
        <fullName evidence="9">BED-type domain-containing protein</fullName>
    </recommendedName>
</protein>
<gene>
    <name evidence="7" type="ORF">BRAPAZ1V2_A03P68490.2</name>
</gene>
<evidence type="ECO:0000256" key="4">
    <source>
        <dbReference type="ARBA" id="ARBA00022833"/>
    </source>
</evidence>
<dbReference type="SUPFAM" id="SSF53098">
    <property type="entry name" value="Ribonuclease H-like"/>
    <property type="match status" value="1"/>
</dbReference>
<sequence>MEHEDDDEVHEHDPMPQETASSEKGTSSGSSSRRRAKCWNNFTVGEKYSDGRTDVRCNYCQKSYCLNLRQNGTNTMNRHMRTCSKTPGSTPRSSPKKLDMEVFREMIAVAIIQHNLPYSFVEYEKVREAFTYANPTIEFWSRNTAASDVYKIYEKEKRKLKAVLANIPGRVCLTTDLWRAITIEGYMCLTVHFVDDDWVLKTRILSFCAFPPPHSGVAIALKLTELLKEWGLEKRVFSLTVDNASANDTMQAILKRKLQRNLVCDGDFFHVRCSAHILNLIVQDGLAVISGALDKIRESVNYVKASQSREIMFQNCV</sequence>
<evidence type="ECO:0000256" key="5">
    <source>
        <dbReference type="ARBA" id="ARBA00023242"/>
    </source>
</evidence>
<evidence type="ECO:0000256" key="1">
    <source>
        <dbReference type="ARBA" id="ARBA00004123"/>
    </source>
</evidence>
<dbReference type="SMART" id="SM00614">
    <property type="entry name" value="ZnF_BED"/>
    <property type="match status" value="1"/>
</dbReference>
<evidence type="ECO:0000256" key="6">
    <source>
        <dbReference type="SAM" id="MobiDB-lite"/>
    </source>
</evidence>
<dbReference type="Gramene" id="A03p68490.2_BraZ1">
    <property type="protein sequence ID" value="A03p68490.2_BraZ1.CDS.1"/>
    <property type="gene ID" value="A03g68490.2_BraZ1"/>
</dbReference>
<evidence type="ECO:0000256" key="3">
    <source>
        <dbReference type="ARBA" id="ARBA00022771"/>
    </source>
</evidence>
<dbReference type="PANTHER" id="PTHR46481:SF10">
    <property type="entry name" value="ZINC FINGER BED DOMAIN-CONTAINING PROTEIN 39"/>
    <property type="match status" value="1"/>
</dbReference>